<sequence>MADPALGFGVAVAMGIARAEPASKSQEPQRRSLTPPSDRAQMLVQLLGGPACKQAFSAGARARAALNSTGTFRFTALQLRPSILNGKHAPSTPRHSRDRFTKVTATYDLAIDTKLLNPRLAARLHAIMVAELLSSRSFPRVAQQGPNLLRQNGHHIDQSGYIDSGNISISLFRVASQIRLVRGMPRCHGPRVLAQDAACVDRRSPNKPEDSVVSHAIIWTRSIICSDTKKRLMTTVTSPVSGCAVLAAVAQPRNHRFTGERACSKTTRHLLDSSGSSAYLSRPNPRIRPGKHVQQPKPKELPAVG</sequence>
<dbReference type="Proteomes" id="UP001283341">
    <property type="component" value="Unassembled WGS sequence"/>
</dbReference>
<organism evidence="2 3">
    <name type="scientific">Apodospora peruviana</name>
    <dbReference type="NCBI Taxonomy" id="516989"/>
    <lineage>
        <taxon>Eukaryota</taxon>
        <taxon>Fungi</taxon>
        <taxon>Dikarya</taxon>
        <taxon>Ascomycota</taxon>
        <taxon>Pezizomycotina</taxon>
        <taxon>Sordariomycetes</taxon>
        <taxon>Sordariomycetidae</taxon>
        <taxon>Sordariales</taxon>
        <taxon>Lasiosphaeriaceae</taxon>
        <taxon>Apodospora</taxon>
    </lineage>
</organism>
<reference evidence="2" key="1">
    <citation type="journal article" date="2023" name="Mol. Phylogenet. Evol.">
        <title>Genome-scale phylogeny and comparative genomics of the fungal order Sordariales.</title>
        <authorList>
            <person name="Hensen N."/>
            <person name="Bonometti L."/>
            <person name="Westerberg I."/>
            <person name="Brannstrom I.O."/>
            <person name="Guillou S."/>
            <person name="Cros-Aarteil S."/>
            <person name="Calhoun S."/>
            <person name="Haridas S."/>
            <person name="Kuo A."/>
            <person name="Mondo S."/>
            <person name="Pangilinan J."/>
            <person name="Riley R."/>
            <person name="LaButti K."/>
            <person name="Andreopoulos B."/>
            <person name="Lipzen A."/>
            <person name="Chen C."/>
            <person name="Yan M."/>
            <person name="Daum C."/>
            <person name="Ng V."/>
            <person name="Clum A."/>
            <person name="Steindorff A."/>
            <person name="Ohm R.A."/>
            <person name="Martin F."/>
            <person name="Silar P."/>
            <person name="Natvig D.O."/>
            <person name="Lalanne C."/>
            <person name="Gautier V."/>
            <person name="Ament-Velasquez S.L."/>
            <person name="Kruys A."/>
            <person name="Hutchinson M.I."/>
            <person name="Powell A.J."/>
            <person name="Barry K."/>
            <person name="Miller A.N."/>
            <person name="Grigoriev I.V."/>
            <person name="Debuchy R."/>
            <person name="Gladieux P."/>
            <person name="Hiltunen Thoren M."/>
            <person name="Johannesson H."/>
        </authorList>
    </citation>
    <scope>NUCLEOTIDE SEQUENCE</scope>
    <source>
        <strain evidence="2">CBS 118394</strain>
    </source>
</reference>
<name>A0AAE0HZP6_9PEZI</name>
<proteinExistence type="predicted"/>
<reference evidence="2" key="2">
    <citation type="submission" date="2023-06" db="EMBL/GenBank/DDBJ databases">
        <authorList>
            <consortium name="Lawrence Berkeley National Laboratory"/>
            <person name="Haridas S."/>
            <person name="Hensen N."/>
            <person name="Bonometti L."/>
            <person name="Westerberg I."/>
            <person name="Brannstrom I.O."/>
            <person name="Guillou S."/>
            <person name="Cros-Aarteil S."/>
            <person name="Calhoun S."/>
            <person name="Kuo A."/>
            <person name="Mondo S."/>
            <person name="Pangilinan J."/>
            <person name="Riley R."/>
            <person name="Labutti K."/>
            <person name="Andreopoulos B."/>
            <person name="Lipzen A."/>
            <person name="Chen C."/>
            <person name="Yanf M."/>
            <person name="Daum C."/>
            <person name="Ng V."/>
            <person name="Clum A."/>
            <person name="Steindorff A."/>
            <person name="Ohm R."/>
            <person name="Martin F."/>
            <person name="Silar P."/>
            <person name="Natvig D."/>
            <person name="Lalanne C."/>
            <person name="Gautier V."/>
            <person name="Ament-Velasquez S.L."/>
            <person name="Kruys A."/>
            <person name="Hutchinson M.I."/>
            <person name="Powell A.J."/>
            <person name="Barry K."/>
            <person name="Miller A.N."/>
            <person name="Grigoriev I.V."/>
            <person name="Debuchy R."/>
            <person name="Gladieux P."/>
            <person name="Thoren M.H."/>
            <person name="Johannesson H."/>
        </authorList>
    </citation>
    <scope>NUCLEOTIDE SEQUENCE</scope>
    <source>
        <strain evidence="2">CBS 118394</strain>
    </source>
</reference>
<evidence type="ECO:0000313" key="2">
    <source>
        <dbReference type="EMBL" id="KAK3315805.1"/>
    </source>
</evidence>
<keyword evidence="3" id="KW-1185">Reference proteome</keyword>
<protein>
    <submittedName>
        <fullName evidence="2">Uncharacterized protein</fullName>
    </submittedName>
</protein>
<gene>
    <name evidence="2" type="ORF">B0H66DRAFT_534074</name>
</gene>
<dbReference type="EMBL" id="JAUEDM010000005">
    <property type="protein sequence ID" value="KAK3315805.1"/>
    <property type="molecule type" value="Genomic_DNA"/>
</dbReference>
<evidence type="ECO:0000313" key="3">
    <source>
        <dbReference type="Proteomes" id="UP001283341"/>
    </source>
</evidence>
<dbReference type="AlphaFoldDB" id="A0AAE0HZP6"/>
<accession>A0AAE0HZP6</accession>
<evidence type="ECO:0000256" key="1">
    <source>
        <dbReference type="SAM" id="MobiDB-lite"/>
    </source>
</evidence>
<comment type="caution">
    <text evidence="2">The sequence shown here is derived from an EMBL/GenBank/DDBJ whole genome shotgun (WGS) entry which is preliminary data.</text>
</comment>
<feature type="region of interest" description="Disordered" evidence="1">
    <location>
        <begin position="274"/>
        <end position="305"/>
    </location>
</feature>